<evidence type="ECO:0000256" key="1">
    <source>
        <dbReference type="ARBA" id="ARBA00004604"/>
    </source>
</evidence>
<dbReference type="EMBL" id="LODT01000016">
    <property type="protein sequence ID" value="KYR00136.1"/>
    <property type="molecule type" value="Genomic_DNA"/>
</dbReference>
<evidence type="ECO:0000256" key="3">
    <source>
        <dbReference type="ARBA" id="ARBA00022737"/>
    </source>
</evidence>
<dbReference type="PROSITE" id="PS00678">
    <property type="entry name" value="WD_REPEATS_1"/>
    <property type="match status" value="3"/>
</dbReference>
<evidence type="ECO:0000256" key="5">
    <source>
        <dbReference type="PROSITE-ProRule" id="PRU00221"/>
    </source>
</evidence>
<feature type="repeat" description="WD" evidence="5">
    <location>
        <begin position="472"/>
        <end position="505"/>
    </location>
</feature>
<gene>
    <name evidence="7" type="ORF">DLAC_03288</name>
</gene>
<name>A0A152A1N3_TIELA</name>
<evidence type="ECO:0000259" key="6">
    <source>
        <dbReference type="Pfam" id="PF08154"/>
    </source>
</evidence>
<dbReference type="InterPro" id="IPR001680">
    <property type="entry name" value="WD40_rpt"/>
</dbReference>
<dbReference type="STRING" id="361077.A0A152A1N3"/>
<dbReference type="InterPro" id="IPR036322">
    <property type="entry name" value="WD40_repeat_dom_sf"/>
</dbReference>
<evidence type="ECO:0000256" key="4">
    <source>
        <dbReference type="ARBA" id="ARBA00023242"/>
    </source>
</evidence>
<dbReference type="InParanoid" id="A0A152A1N3"/>
<comment type="subcellular location">
    <subcellularLocation>
        <location evidence="1">Nucleus</location>
        <location evidence="1">Nucleolus</location>
    </subcellularLocation>
</comment>
<dbReference type="InterPro" id="IPR012972">
    <property type="entry name" value="NLE"/>
</dbReference>
<dbReference type="FunFam" id="2.130.10.10:FF:000464">
    <property type="entry name" value="Ribosome assembly protein 4"/>
    <property type="match status" value="1"/>
</dbReference>
<feature type="repeat" description="WD" evidence="5">
    <location>
        <begin position="219"/>
        <end position="265"/>
    </location>
</feature>
<dbReference type="OrthoDB" id="10267436at2759"/>
<dbReference type="AlphaFoldDB" id="A0A152A1N3"/>
<feature type="repeat" description="WD" evidence="5">
    <location>
        <begin position="176"/>
        <end position="217"/>
    </location>
</feature>
<feature type="repeat" description="WD" evidence="5">
    <location>
        <begin position="266"/>
        <end position="306"/>
    </location>
</feature>
<dbReference type="InterPro" id="IPR001632">
    <property type="entry name" value="WD40_G-protein_beta-like"/>
</dbReference>
<organism evidence="7 8">
    <name type="scientific">Tieghemostelium lacteum</name>
    <name type="common">Slime mold</name>
    <name type="synonym">Dictyostelium lacteum</name>
    <dbReference type="NCBI Taxonomy" id="361077"/>
    <lineage>
        <taxon>Eukaryota</taxon>
        <taxon>Amoebozoa</taxon>
        <taxon>Evosea</taxon>
        <taxon>Eumycetozoa</taxon>
        <taxon>Dictyostelia</taxon>
        <taxon>Dictyosteliales</taxon>
        <taxon>Raperosteliaceae</taxon>
        <taxon>Tieghemostelium</taxon>
    </lineage>
</organism>
<protein>
    <submittedName>
        <fullName evidence="7">WD40 repeat-containing protein</fullName>
    </submittedName>
</protein>
<dbReference type="PANTHER" id="PTHR19848:SF0">
    <property type="entry name" value="NOTCHLESS PROTEIN HOMOLOG 1"/>
    <property type="match status" value="1"/>
</dbReference>
<dbReference type="PRINTS" id="PR00319">
    <property type="entry name" value="GPROTEINB"/>
</dbReference>
<dbReference type="Pfam" id="PF08154">
    <property type="entry name" value="NLE"/>
    <property type="match status" value="1"/>
</dbReference>
<dbReference type="OMA" id="AWEPYHR"/>
<feature type="repeat" description="WD" evidence="5">
    <location>
        <begin position="430"/>
        <end position="471"/>
    </location>
</feature>
<dbReference type="GO" id="GO:0005730">
    <property type="term" value="C:nucleolus"/>
    <property type="evidence" value="ECO:0007669"/>
    <property type="project" value="UniProtKB-SubCell"/>
</dbReference>
<comment type="caution">
    <text evidence="7">The sequence shown here is derived from an EMBL/GenBank/DDBJ whole genome shotgun (WGS) entry which is preliminary data.</text>
</comment>
<evidence type="ECO:0000256" key="2">
    <source>
        <dbReference type="ARBA" id="ARBA00022574"/>
    </source>
</evidence>
<dbReference type="FunCoup" id="A0A152A1N3">
    <property type="interactions" value="427"/>
</dbReference>
<keyword evidence="2 5" id="KW-0853">WD repeat</keyword>
<feature type="repeat" description="WD" evidence="5">
    <location>
        <begin position="134"/>
        <end position="175"/>
    </location>
</feature>
<dbReference type="SMART" id="SM00320">
    <property type="entry name" value="WD40"/>
    <property type="match status" value="8"/>
</dbReference>
<reference evidence="7 8" key="1">
    <citation type="submission" date="2015-12" db="EMBL/GenBank/DDBJ databases">
        <title>Dictyostelia acquired genes for synthesis and detection of signals that induce cell-type specialization by lateral gene transfer from prokaryotes.</title>
        <authorList>
            <person name="Gloeckner G."/>
            <person name="Schaap P."/>
        </authorList>
    </citation>
    <scope>NUCLEOTIDE SEQUENCE [LARGE SCALE GENOMIC DNA]</scope>
    <source>
        <strain evidence="7 8">TK</strain>
    </source>
</reference>
<dbReference type="InterPro" id="IPR020472">
    <property type="entry name" value="WD40_PAC1"/>
</dbReference>
<dbReference type="PROSITE" id="PS50082">
    <property type="entry name" value="WD_REPEATS_2"/>
    <property type="match status" value="7"/>
</dbReference>
<evidence type="ECO:0000313" key="7">
    <source>
        <dbReference type="EMBL" id="KYR00136.1"/>
    </source>
</evidence>
<feature type="repeat" description="WD" evidence="5">
    <location>
        <begin position="388"/>
        <end position="429"/>
    </location>
</feature>
<dbReference type="GO" id="GO:0000027">
    <property type="term" value="P:ribosomal large subunit assembly"/>
    <property type="evidence" value="ECO:0007669"/>
    <property type="project" value="TreeGrafter"/>
</dbReference>
<dbReference type="SUPFAM" id="SSF50978">
    <property type="entry name" value="WD40 repeat-like"/>
    <property type="match status" value="1"/>
</dbReference>
<dbReference type="InterPro" id="IPR019775">
    <property type="entry name" value="WD40_repeat_CS"/>
</dbReference>
<sequence length="505" mass="56213">MSNARPKANQFPAKFGFSKPEILPTTINEAKAIQDSESKLNLIIQFKSKDEDVTTGPPISINQNVTVEQLQLLINSLLNNDEQLPYSFFIDDNEILSNLKNHIEVRSDETTLNIFYQPQAIFRVTPATRCAHSMAGHTEAVLNSQFSPDGQGLATCGGDTTLRIWDLYTSTPKYTCQGHTNWVLQVAWSPDSKKIATAGMDGDIRLWNPETGKQIGKPLKGHTKFITGLAWEPFHLNPNCVRLASSSKDTTVKIWDTESNRCLMSLSGHTMSVTCVKWSGEGLIYSGSQDRTIRVYNTTEGRLVRLLEGHAHWVNTLALNTDAVLRSGPFDHTGKHYETLELAQEAALKRYQEVKANSKGLEILASGSDDFTVIVWNPSVTKTQVSRLTGHQQLINLISFSPDGRLFASASFDKSIKLWDSASGKFLGNFRGHVGAVYQVCWSSDSRYLVSGSKDSTLKIWDAKTKKMANELPGHADEVYTVDWSPDGERIVSGSKDRLVKIWRN</sequence>
<dbReference type="Pfam" id="PF00400">
    <property type="entry name" value="WD40"/>
    <property type="match status" value="7"/>
</dbReference>
<keyword evidence="3" id="KW-0677">Repeat</keyword>
<evidence type="ECO:0000313" key="8">
    <source>
        <dbReference type="Proteomes" id="UP000076078"/>
    </source>
</evidence>
<accession>A0A152A1N3</accession>
<proteinExistence type="predicted"/>
<dbReference type="CDD" id="cd00200">
    <property type="entry name" value="WD40"/>
    <property type="match status" value="1"/>
</dbReference>
<dbReference type="Proteomes" id="UP000076078">
    <property type="component" value="Unassembled WGS sequence"/>
</dbReference>
<feature type="domain" description="NLE" evidence="6">
    <location>
        <begin position="43"/>
        <end position="103"/>
    </location>
</feature>
<dbReference type="PRINTS" id="PR00320">
    <property type="entry name" value="GPROTEINBRPT"/>
</dbReference>
<dbReference type="PANTHER" id="PTHR19848">
    <property type="entry name" value="WD40 REPEAT PROTEIN"/>
    <property type="match status" value="1"/>
</dbReference>
<dbReference type="Gene3D" id="2.130.10.10">
    <property type="entry name" value="YVTN repeat-like/Quinoprotein amine dehydrogenase"/>
    <property type="match status" value="1"/>
</dbReference>
<keyword evidence="4" id="KW-0539">Nucleus</keyword>
<dbReference type="PROSITE" id="PS50294">
    <property type="entry name" value="WD_REPEATS_REGION"/>
    <property type="match status" value="7"/>
</dbReference>
<keyword evidence="8" id="KW-1185">Reference proteome</keyword>
<dbReference type="InterPro" id="IPR015943">
    <property type="entry name" value="WD40/YVTN_repeat-like_dom_sf"/>
</dbReference>